<evidence type="ECO:0000256" key="6">
    <source>
        <dbReference type="SAM" id="Phobius"/>
    </source>
</evidence>
<feature type="transmembrane region" description="Helical" evidence="6">
    <location>
        <begin position="190"/>
        <end position="207"/>
    </location>
</feature>
<comment type="subcellular location">
    <subcellularLocation>
        <location evidence="1">Cell membrane</location>
        <topology evidence="1">Multi-pass membrane protein</topology>
    </subcellularLocation>
</comment>
<comment type="caution">
    <text evidence="7">The sequence shown here is derived from an EMBL/GenBank/DDBJ whole genome shotgun (WGS) entry which is preliminary data.</text>
</comment>
<evidence type="ECO:0000256" key="1">
    <source>
        <dbReference type="ARBA" id="ARBA00004651"/>
    </source>
</evidence>
<evidence type="ECO:0000256" key="3">
    <source>
        <dbReference type="ARBA" id="ARBA00022692"/>
    </source>
</evidence>
<dbReference type="Pfam" id="PF01810">
    <property type="entry name" value="LysE"/>
    <property type="match status" value="1"/>
</dbReference>
<keyword evidence="4 6" id="KW-1133">Transmembrane helix</keyword>
<evidence type="ECO:0000313" key="7">
    <source>
        <dbReference type="EMBL" id="OUL57250.1"/>
    </source>
</evidence>
<evidence type="ECO:0000313" key="8">
    <source>
        <dbReference type="Proteomes" id="UP000194841"/>
    </source>
</evidence>
<dbReference type="GO" id="GO:0005886">
    <property type="term" value="C:plasma membrane"/>
    <property type="evidence" value="ECO:0007669"/>
    <property type="project" value="UniProtKB-SubCell"/>
</dbReference>
<protein>
    <submittedName>
        <fullName evidence="7">Amino acid transporter</fullName>
    </submittedName>
</protein>
<gene>
    <name evidence="7" type="ORF">B1199_13865</name>
</gene>
<reference evidence="7 8" key="1">
    <citation type="submission" date="2017-02" db="EMBL/GenBank/DDBJ databases">
        <title>Pseudoalteromonas ulvae TC14 Genome.</title>
        <authorList>
            <person name="Molmeret M."/>
        </authorList>
    </citation>
    <scope>NUCLEOTIDE SEQUENCE [LARGE SCALE GENOMIC DNA]</scope>
    <source>
        <strain evidence="7">TC14</strain>
    </source>
</reference>
<dbReference type="InterPro" id="IPR001123">
    <property type="entry name" value="LeuE-type"/>
</dbReference>
<keyword evidence="5 6" id="KW-0472">Membrane</keyword>
<dbReference type="AlphaFoldDB" id="A0A244CNQ2"/>
<dbReference type="PANTHER" id="PTHR30086:SF20">
    <property type="entry name" value="ARGININE EXPORTER PROTEIN ARGO-RELATED"/>
    <property type="match status" value="1"/>
</dbReference>
<dbReference type="GO" id="GO:0015171">
    <property type="term" value="F:amino acid transmembrane transporter activity"/>
    <property type="evidence" value="ECO:0007669"/>
    <property type="project" value="TreeGrafter"/>
</dbReference>
<keyword evidence="8" id="KW-1185">Reference proteome</keyword>
<evidence type="ECO:0000256" key="2">
    <source>
        <dbReference type="ARBA" id="ARBA00022475"/>
    </source>
</evidence>
<feature type="transmembrane region" description="Helical" evidence="6">
    <location>
        <begin position="73"/>
        <end position="97"/>
    </location>
</feature>
<dbReference type="OrthoDB" id="5638726at2"/>
<feature type="transmembrane region" description="Helical" evidence="6">
    <location>
        <begin position="154"/>
        <end position="178"/>
    </location>
</feature>
<keyword evidence="2" id="KW-1003">Cell membrane</keyword>
<dbReference type="EMBL" id="MWPV01000004">
    <property type="protein sequence ID" value="OUL57250.1"/>
    <property type="molecule type" value="Genomic_DNA"/>
</dbReference>
<dbReference type="Proteomes" id="UP000194841">
    <property type="component" value="Unassembled WGS sequence"/>
</dbReference>
<dbReference type="RefSeq" id="WP_086744709.1">
    <property type="nucleotide sequence ID" value="NZ_MWPV01000004.1"/>
</dbReference>
<feature type="transmembrane region" description="Helical" evidence="6">
    <location>
        <begin position="117"/>
        <end position="134"/>
    </location>
</feature>
<feature type="transmembrane region" description="Helical" evidence="6">
    <location>
        <begin position="47"/>
        <end position="67"/>
    </location>
</feature>
<name>A0A244CNQ2_PSEDV</name>
<dbReference type="PANTHER" id="PTHR30086">
    <property type="entry name" value="ARGININE EXPORTER PROTEIN ARGO"/>
    <property type="match status" value="1"/>
</dbReference>
<sequence length="211" mass="22909">MLTTSLFIPLFQGLFLGASMILPLGAQNSHILRQGLMRNHHFSAATICMLCDVMLIGIGVFGGAALLATSPVLLTLITWAGIVFLLVYGGLSCRSAWQNNYQHSQANNQDSLTQTRFLVISTTLAVTLLNPHVYLDTVVILGSVGGQFDGTEKIAFAFGTMLASIIWFYSLAAAAAKLSPWLSQPKIRQIIDILVAIVMFLIALSLFKTLY</sequence>
<evidence type="ECO:0000256" key="4">
    <source>
        <dbReference type="ARBA" id="ARBA00022989"/>
    </source>
</evidence>
<evidence type="ECO:0000256" key="5">
    <source>
        <dbReference type="ARBA" id="ARBA00023136"/>
    </source>
</evidence>
<proteinExistence type="predicted"/>
<organism evidence="7 8">
    <name type="scientific">Pseudoalteromonas ulvae</name>
    <dbReference type="NCBI Taxonomy" id="107327"/>
    <lineage>
        <taxon>Bacteria</taxon>
        <taxon>Pseudomonadati</taxon>
        <taxon>Pseudomonadota</taxon>
        <taxon>Gammaproteobacteria</taxon>
        <taxon>Alteromonadales</taxon>
        <taxon>Pseudoalteromonadaceae</taxon>
        <taxon>Pseudoalteromonas</taxon>
    </lineage>
</organism>
<feature type="transmembrane region" description="Helical" evidence="6">
    <location>
        <begin position="6"/>
        <end position="26"/>
    </location>
</feature>
<accession>A0A244CNQ2</accession>
<keyword evidence="3 6" id="KW-0812">Transmembrane</keyword>